<feature type="signal peptide" evidence="1">
    <location>
        <begin position="1"/>
        <end position="23"/>
    </location>
</feature>
<dbReference type="RefSeq" id="WP_128201529.1">
    <property type="nucleotide sequence ID" value="NZ_SACT01000015.1"/>
</dbReference>
<feature type="chain" id="PRO_5018563400" evidence="1">
    <location>
        <begin position="24"/>
        <end position="151"/>
    </location>
</feature>
<comment type="caution">
    <text evidence="2">The sequence shown here is derived from an EMBL/GenBank/DDBJ whole genome shotgun (WGS) entry which is preliminary data.</text>
</comment>
<reference evidence="2 3" key="1">
    <citation type="submission" date="2019-01" db="EMBL/GenBank/DDBJ databases">
        <authorList>
            <person name="Chen W.-M."/>
        </authorList>
    </citation>
    <scope>NUCLEOTIDE SEQUENCE [LARGE SCALE GENOMIC DNA]</scope>
    <source>
        <strain evidence="2 3">ICH-3</strain>
    </source>
</reference>
<proteinExistence type="predicted"/>
<dbReference type="EMBL" id="SACT01000015">
    <property type="protein sequence ID" value="RVT47479.1"/>
    <property type="molecule type" value="Genomic_DNA"/>
</dbReference>
<keyword evidence="3" id="KW-1185">Reference proteome</keyword>
<evidence type="ECO:0000313" key="2">
    <source>
        <dbReference type="EMBL" id="RVT47479.1"/>
    </source>
</evidence>
<accession>A0A3S2WPF3</accession>
<dbReference type="AlphaFoldDB" id="A0A3S2WPF3"/>
<gene>
    <name evidence="2" type="ORF">ENE75_24035</name>
</gene>
<keyword evidence="1" id="KW-0732">Signal</keyword>
<dbReference type="Proteomes" id="UP000288178">
    <property type="component" value="Unassembled WGS sequence"/>
</dbReference>
<dbReference type="OrthoDB" id="5508986at2"/>
<protein>
    <submittedName>
        <fullName evidence="2">Uncharacterized protein</fullName>
    </submittedName>
</protein>
<evidence type="ECO:0000256" key="1">
    <source>
        <dbReference type="SAM" id="SignalP"/>
    </source>
</evidence>
<sequence length="151" mass="15769">MKSLLASIMSALLAVVAAPNAFAQNSADVLGKCLADNTTGRDRKDLARWMFSAMGAHPEMSDLYVSAQGTGDKTAQVAAALFTRLLADACPNETKAAVAEGGGMAIQRGFQVLGQLAMQELMTNPQVAASIGAMERHLDKAKLEPVFGGSK</sequence>
<name>A0A3S2WPF3_9BURK</name>
<evidence type="ECO:0000313" key="3">
    <source>
        <dbReference type="Proteomes" id="UP000288178"/>
    </source>
</evidence>
<organism evidence="2 3">
    <name type="scientific">Rubrivivax albus</name>
    <dbReference type="NCBI Taxonomy" id="2499835"/>
    <lineage>
        <taxon>Bacteria</taxon>
        <taxon>Pseudomonadati</taxon>
        <taxon>Pseudomonadota</taxon>
        <taxon>Betaproteobacteria</taxon>
        <taxon>Burkholderiales</taxon>
        <taxon>Sphaerotilaceae</taxon>
        <taxon>Rubrivivax</taxon>
    </lineage>
</organism>